<comment type="caution">
    <text evidence="2">The sequence shown here is derived from an EMBL/GenBank/DDBJ whole genome shotgun (WGS) entry which is preliminary data.</text>
</comment>
<proteinExistence type="predicted"/>
<keyword evidence="3" id="KW-1185">Reference proteome</keyword>
<dbReference type="InterPro" id="IPR012438">
    <property type="entry name" value="DUF1639"/>
</dbReference>
<organism evidence="2 3">
    <name type="scientific">Hibiscus syriacus</name>
    <name type="common">Rose of Sharon</name>
    <dbReference type="NCBI Taxonomy" id="106335"/>
    <lineage>
        <taxon>Eukaryota</taxon>
        <taxon>Viridiplantae</taxon>
        <taxon>Streptophyta</taxon>
        <taxon>Embryophyta</taxon>
        <taxon>Tracheophyta</taxon>
        <taxon>Spermatophyta</taxon>
        <taxon>Magnoliopsida</taxon>
        <taxon>eudicotyledons</taxon>
        <taxon>Gunneridae</taxon>
        <taxon>Pentapetalae</taxon>
        <taxon>rosids</taxon>
        <taxon>malvids</taxon>
        <taxon>Malvales</taxon>
        <taxon>Malvaceae</taxon>
        <taxon>Malvoideae</taxon>
        <taxon>Hibiscus</taxon>
    </lineage>
</organism>
<evidence type="ECO:0008006" key="4">
    <source>
        <dbReference type="Google" id="ProtNLM"/>
    </source>
</evidence>
<feature type="region of interest" description="Disordered" evidence="1">
    <location>
        <begin position="201"/>
        <end position="238"/>
    </location>
</feature>
<dbReference type="Proteomes" id="UP000436088">
    <property type="component" value="Unassembled WGS sequence"/>
</dbReference>
<dbReference type="AlphaFoldDB" id="A0A6A3D4L6"/>
<gene>
    <name evidence="2" type="ORF">F3Y22_tig00000340pilonHSYRG00471</name>
</gene>
<sequence>MASTSGSFSMEESRPIDVPPHFNGTNYRHWKRCMMIFIKAFDMEAWMIIKKGYSSPTKKAKKWRVSSCSSAKKMWDKLEDIYRDKEEEGPIKVMSLLALTEPNVSSNSNISNSKSFNELQNAYDNNHNNNTKALMDQQVKEGKRIVSPKLFTTLSNKEKEQDFMAMKGCKLPQRPKKRAKLIQRSILVIGEPRDMAIRPVQERQVREKKTSKKKPRGLKAMGSDSERLIHTIPKGMNE</sequence>
<evidence type="ECO:0000313" key="3">
    <source>
        <dbReference type="Proteomes" id="UP000436088"/>
    </source>
</evidence>
<evidence type="ECO:0000256" key="1">
    <source>
        <dbReference type="SAM" id="MobiDB-lite"/>
    </source>
</evidence>
<accession>A0A6A3D4L6</accession>
<dbReference type="Pfam" id="PF07797">
    <property type="entry name" value="DUF1639"/>
    <property type="match status" value="1"/>
</dbReference>
<dbReference type="PANTHER" id="PTHR33130:SF12">
    <property type="entry name" value="EXPRESSED PROTEIN"/>
    <property type="match status" value="1"/>
</dbReference>
<protein>
    <recommendedName>
        <fullName evidence="4">DUF4219 domain-containing protein</fullName>
    </recommendedName>
</protein>
<dbReference type="PANTHER" id="PTHR33130">
    <property type="entry name" value="PUTATIVE (DUF1639)-RELATED"/>
    <property type="match status" value="1"/>
</dbReference>
<name>A0A6A3D4L6_HIBSY</name>
<dbReference type="EMBL" id="VEPZ02000032">
    <property type="protein sequence ID" value="KAE8735484.1"/>
    <property type="molecule type" value="Genomic_DNA"/>
</dbReference>
<reference evidence="2" key="1">
    <citation type="submission" date="2019-09" db="EMBL/GenBank/DDBJ databases">
        <title>Draft genome information of white flower Hibiscus syriacus.</title>
        <authorList>
            <person name="Kim Y.-M."/>
        </authorList>
    </citation>
    <scope>NUCLEOTIDE SEQUENCE [LARGE SCALE GENOMIC DNA]</scope>
    <source>
        <strain evidence="2">YM2019G1</strain>
    </source>
</reference>
<evidence type="ECO:0000313" key="2">
    <source>
        <dbReference type="EMBL" id="KAE8735484.1"/>
    </source>
</evidence>